<evidence type="ECO:0000313" key="3">
    <source>
        <dbReference type="Proteomes" id="UP000008311"/>
    </source>
</evidence>
<feature type="region of interest" description="Disordered" evidence="1">
    <location>
        <begin position="77"/>
        <end position="105"/>
    </location>
</feature>
<dbReference type="EMBL" id="EQ993013">
    <property type="protein sequence ID" value="EEF22540.1"/>
    <property type="molecule type" value="Genomic_DNA"/>
</dbReference>
<dbReference type="InParanoid" id="B9TNM3"/>
<proteinExistence type="predicted"/>
<accession>B9TNM3</accession>
<dbReference type="AlphaFoldDB" id="B9TNM3"/>
<protein>
    <submittedName>
        <fullName evidence="2">Uncharacterized protein</fullName>
    </submittedName>
</protein>
<organism evidence="2 3">
    <name type="scientific">Ricinus communis</name>
    <name type="common">Castor bean</name>
    <dbReference type="NCBI Taxonomy" id="3988"/>
    <lineage>
        <taxon>Eukaryota</taxon>
        <taxon>Viridiplantae</taxon>
        <taxon>Streptophyta</taxon>
        <taxon>Embryophyta</taxon>
        <taxon>Tracheophyta</taxon>
        <taxon>Spermatophyta</taxon>
        <taxon>Magnoliopsida</taxon>
        <taxon>eudicotyledons</taxon>
        <taxon>Gunneridae</taxon>
        <taxon>Pentapetalae</taxon>
        <taxon>rosids</taxon>
        <taxon>fabids</taxon>
        <taxon>Malpighiales</taxon>
        <taxon>Euphorbiaceae</taxon>
        <taxon>Acalyphoideae</taxon>
        <taxon>Acalypheae</taxon>
        <taxon>Ricinus</taxon>
    </lineage>
</organism>
<keyword evidence="3" id="KW-1185">Reference proteome</keyword>
<evidence type="ECO:0000313" key="2">
    <source>
        <dbReference type="EMBL" id="EEF22540.1"/>
    </source>
</evidence>
<sequence>MTENRFDDEAMLRHGECMVATRLPVPTRHTRQTMSDIGKFDIERRGIEKVETPAGQHALPCTRSLGRCHRLILGASKRIDGRKAQAGPGRQSDGDSRVSSGHCTA</sequence>
<dbReference type="Proteomes" id="UP000008311">
    <property type="component" value="Unassembled WGS sequence"/>
</dbReference>
<name>B9TNM3_RICCO</name>
<gene>
    <name evidence="2" type="ORF">RCOM_2152450</name>
</gene>
<evidence type="ECO:0000256" key="1">
    <source>
        <dbReference type="SAM" id="MobiDB-lite"/>
    </source>
</evidence>
<reference evidence="3" key="1">
    <citation type="journal article" date="2010" name="Nat. Biotechnol.">
        <title>Draft genome sequence of the oilseed species Ricinus communis.</title>
        <authorList>
            <person name="Chan A.P."/>
            <person name="Crabtree J."/>
            <person name="Zhao Q."/>
            <person name="Lorenzi H."/>
            <person name="Orvis J."/>
            <person name="Puiu D."/>
            <person name="Melake-Berhan A."/>
            <person name="Jones K.M."/>
            <person name="Redman J."/>
            <person name="Chen G."/>
            <person name="Cahoon E.B."/>
            <person name="Gedil M."/>
            <person name="Stanke M."/>
            <person name="Haas B.J."/>
            <person name="Wortman J.R."/>
            <person name="Fraser-Liggett C.M."/>
            <person name="Ravel J."/>
            <person name="Rabinowicz P.D."/>
        </authorList>
    </citation>
    <scope>NUCLEOTIDE SEQUENCE [LARGE SCALE GENOMIC DNA]</scope>
    <source>
        <strain evidence="3">cv. Hale</strain>
    </source>
</reference>